<evidence type="ECO:0000313" key="10">
    <source>
        <dbReference type="Proteomes" id="UP000266701"/>
    </source>
</evidence>
<dbReference type="EMBL" id="MCBA01000152">
    <property type="protein sequence ID" value="RGP86137.1"/>
    <property type="molecule type" value="Genomic_DNA"/>
</dbReference>
<sequence length="160" mass="17003">MKKTLLALALLGASSTAMADSWIYGGASVGQSDYEGKHGTAYSVHAGTGILPFIGLEAGYVNHGDFEINATQELSASSLYFAVKPSMDFGPLHVYAKGGLHSWDKDINGGKIDDGIDVMYGIGAEYFIMGPFSVGASYMNYTMDSTDVGTLSFNATFHFL</sequence>
<feature type="chain" id="PRO_5015029127" evidence="2">
    <location>
        <begin position="20"/>
        <end position="160"/>
    </location>
</feature>
<dbReference type="EMBL" id="VSIJ01000036">
    <property type="protein sequence ID" value="TXX64145.1"/>
    <property type="molecule type" value="Genomic_DNA"/>
</dbReference>
<keyword evidence="1 2" id="KW-0732">Signal</keyword>
<reference evidence="8 13" key="3">
    <citation type="submission" date="2019-06" db="EMBL/GenBank/DDBJ databases">
        <title>Vibrio cholerae phylogeny based on whole-genome sequencing reveals genetic diversity and population strucutre.</title>
        <authorList>
            <person name="Zhiqiu Y."/>
            <person name="Bin L."/>
            <person name="Lingyan J."/>
        </authorList>
    </citation>
    <scope>NUCLEOTIDE SEQUENCE [LARGE SCALE GENOMIC DNA]</scope>
    <source>
        <strain evidence="8 13">N2814</strain>
    </source>
</reference>
<dbReference type="EMBL" id="CWQJ01000006">
    <property type="protein sequence ID" value="CSB88658.1"/>
    <property type="molecule type" value="Genomic_DNA"/>
</dbReference>
<dbReference type="GeneID" id="88784497"/>
<dbReference type="InterPro" id="IPR011250">
    <property type="entry name" value="OMP/PagP_B-barrel"/>
</dbReference>
<dbReference type="AlphaFoldDB" id="A0A085QLN3"/>
<dbReference type="Proteomes" id="UP000323225">
    <property type="component" value="Unassembled WGS sequence"/>
</dbReference>
<protein>
    <submittedName>
        <fullName evidence="7">Porin family protein</fullName>
    </submittedName>
    <submittedName>
        <fullName evidence="4">Transposase</fullName>
    </submittedName>
</protein>
<dbReference type="Proteomes" id="UP000323819">
    <property type="component" value="Unassembled WGS sequence"/>
</dbReference>
<evidence type="ECO:0000313" key="9">
    <source>
        <dbReference type="Proteomes" id="UP000046067"/>
    </source>
</evidence>
<dbReference type="EMBL" id="VUAA01000005">
    <property type="protein sequence ID" value="KAA1255618.1"/>
    <property type="molecule type" value="Genomic_DNA"/>
</dbReference>
<reference evidence="4 9" key="1">
    <citation type="submission" date="2015-07" db="EMBL/GenBank/DDBJ databases">
        <authorList>
            <consortium name="Pathogen Informatics"/>
        </authorList>
    </citation>
    <scope>NUCLEOTIDE SEQUENCE [LARGE SCALE GENOMIC DNA]</scope>
    <source>
        <strain evidence="4 9">A325</strain>
    </source>
</reference>
<dbReference type="RefSeq" id="WP_000751962.1">
    <property type="nucleotide sequence ID" value="NZ_AP028804.1"/>
</dbReference>
<evidence type="ECO:0000313" key="12">
    <source>
        <dbReference type="Proteomes" id="UP000323225"/>
    </source>
</evidence>
<evidence type="ECO:0000313" key="8">
    <source>
        <dbReference type="EMBL" id="TXX64145.1"/>
    </source>
</evidence>
<reference evidence="7 11" key="4">
    <citation type="submission" date="2019-07" db="EMBL/GenBank/DDBJ databases">
        <title>Phenotypic and genotypic antimicrobial resistance traits of Vibrio cholerae non-O1/non-O139 isolated from a large Austrian lake frequently associated with cases of infection.</title>
        <authorList>
            <person name="Lepuschitz S."/>
            <person name="Baron S."/>
            <person name="Larvor E."/>
            <person name="Granier S."/>
            <person name="Pretzer C."/>
            <person name="Mach R.L."/>
            <person name="Farnleitner A.H."/>
            <person name="Ruppitsch W."/>
            <person name="Pleininger S."/>
            <person name="Indra A."/>
            <person name="Kirschner A.K.T."/>
        </authorList>
    </citation>
    <scope>NUCLEOTIDE SEQUENCE [LARGE SCALE GENOMIC DNA]</scope>
    <source>
        <strain evidence="7 11">A12JL36W90</strain>
    </source>
</reference>
<evidence type="ECO:0000313" key="5">
    <source>
        <dbReference type="EMBL" id="KAA1255618.1"/>
    </source>
</evidence>
<dbReference type="Proteomes" id="UP000046067">
    <property type="component" value="Unassembled WGS sequence"/>
</dbReference>
<evidence type="ECO:0000256" key="1">
    <source>
        <dbReference type="ARBA" id="ARBA00022729"/>
    </source>
</evidence>
<evidence type="ECO:0000313" key="6">
    <source>
        <dbReference type="EMBL" id="RGP86137.1"/>
    </source>
</evidence>
<reference evidence="5 12" key="5">
    <citation type="submission" date="2019-09" db="EMBL/GenBank/DDBJ databases">
        <authorList>
            <person name="Kritzky A."/>
            <person name="Schelkanova E.Y."/>
            <person name="Alkhova Z.V."/>
            <person name="Smirnova N.I."/>
        </authorList>
    </citation>
    <scope>NUCLEOTIDE SEQUENCE [LARGE SCALE GENOMIC DNA]</scope>
    <source>
        <strain evidence="5 12">M1526</strain>
    </source>
</reference>
<dbReference type="EMBL" id="VIOS01000027">
    <property type="protein sequence ID" value="TQP14260.1"/>
    <property type="molecule type" value="Genomic_DNA"/>
</dbReference>
<feature type="signal peptide" evidence="2">
    <location>
        <begin position="1"/>
        <end position="19"/>
    </location>
</feature>
<dbReference type="InterPro" id="IPR027385">
    <property type="entry name" value="Beta-barrel_OMP"/>
</dbReference>
<evidence type="ECO:0000313" key="4">
    <source>
        <dbReference type="EMBL" id="CSB88658.1"/>
    </source>
</evidence>
<reference evidence="6 10" key="2">
    <citation type="journal article" date="2017" name="Emerg. Infect. Dis.">
        <title>Carbapenemase VCC-1-Producing Vibrio cholerae in Coastal Waters of Germany.</title>
        <authorList>
            <person name="Hammerl J.A."/>
            <person name="Jackel C."/>
            <person name="Bortolaia V."/>
            <person name="Schwartz K."/>
            <person name="Bier N."/>
            <person name="Hendriksen R.S."/>
            <person name="Guerra B."/>
            <person name="Strauch E."/>
        </authorList>
    </citation>
    <scope>NUCLEOTIDE SEQUENCE [LARGE SCALE GENOMIC DNA]</scope>
    <source>
        <strain evidence="6 10">VN-2825</strain>
    </source>
</reference>
<accession>A0A085QLN3</accession>
<dbReference type="Proteomes" id="UP000266701">
    <property type="component" value="Unassembled WGS sequence"/>
</dbReference>
<dbReference type="Proteomes" id="UP000319979">
    <property type="component" value="Unassembled WGS sequence"/>
</dbReference>
<dbReference type="Gene3D" id="2.40.160.20">
    <property type="match status" value="1"/>
</dbReference>
<dbReference type="Pfam" id="PF13505">
    <property type="entry name" value="OMP_b-brl"/>
    <property type="match status" value="1"/>
</dbReference>
<evidence type="ECO:0000313" key="11">
    <source>
        <dbReference type="Proteomes" id="UP000319979"/>
    </source>
</evidence>
<gene>
    <name evidence="6" type="ORF">BC353_14625</name>
    <name evidence="4" type="ORF">ERS013201_01214</name>
    <name evidence="5" type="ORF">F0M16_06725</name>
    <name evidence="7" type="ORF">FLM02_09650</name>
    <name evidence="8" type="ORF">FXF03_15030</name>
</gene>
<name>A0A085QLN3_VIBCL</name>
<dbReference type="SUPFAM" id="SSF56925">
    <property type="entry name" value="OMPA-like"/>
    <property type="match status" value="1"/>
</dbReference>
<evidence type="ECO:0000313" key="13">
    <source>
        <dbReference type="Proteomes" id="UP000323819"/>
    </source>
</evidence>
<evidence type="ECO:0000256" key="2">
    <source>
        <dbReference type="SAM" id="SignalP"/>
    </source>
</evidence>
<feature type="domain" description="Outer membrane protein beta-barrel" evidence="3">
    <location>
        <begin position="6"/>
        <end position="159"/>
    </location>
</feature>
<organism evidence="7 11">
    <name type="scientific">Vibrio cholerae</name>
    <dbReference type="NCBI Taxonomy" id="666"/>
    <lineage>
        <taxon>Bacteria</taxon>
        <taxon>Pseudomonadati</taxon>
        <taxon>Pseudomonadota</taxon>
        <taxon>Gammaproteobacteria</taxon>
        <taxon>Vibrionales</taxon>
        <taxon>Vibrionaceae</taxon>
        <taxon>Vibrio</taxon>
    </lineage>
</organism>
<evidence type="ECO:0000259" key="3">
    <source>
        <dbReference type="Pfam" id="PF13505"/>
    </source>
</evidence>
<evidence type="ECO:0000313" key="7">
    <source>
        <dbReference type="EMBL" id="TQP14260.1"/>
    </source>
</evidence>
<proteinExistence type="predicted"/>